<dbReference type="Proteomes" id="UP001597546">
    <property type="component" value="Unassembled WGS sequence"/>
</dbReference>
<feature type="domain" description="Peptidoglycan beta-N-acetylmuramidase NamZ N-terminal" evidence="2">
    <location>
        <begin position="64"/>
        <end position="261"/>
    </location>
</feature>
<comment type="caution">
    <text evidence="4">The sequence shown here is derived from an EMBL/GenBank/DDBJ whole genome shotgun (WGS) entry which is preliminary data.</text>
</comment>
<dbReference type="Pfam" id="PF07075">
    <property type="entry name" value="NamZ_N"/>
    <property type="match status" value="1"/>
</dbReference>
<dbReference type="EMBL" id="JBHULV010000042">
    <property type="protein sequence ID" value="MFD2732408.1"/>
    <property type="molecule type" value="Genomic_DNA"/>
</dbReference>
<dbReference type="Pfam" id="PF20732">
    <property type="entry name" value="NamZ_C"/>
    <property type="match status" value="1"/>
</dbReference>
<proteinExistence type="predicted"/>
<dbReference type="Gene3D" id="3.90.1150.140">
    <property type="match status" value="1"/>
</dbReference>
<dbReference type="InterPro" id="IPR008302">
    <property type="entry name" value="NamZ"/>
</dbReference>
<dbReference type="PIRSF" id="PIRSF016719">
    <property type="entry name" value="UCP016719"/>
    <property type="match status" value="1"/>
</dbReference>
<name>A0ABW5TV39_9SPHI</name>
<dbReference type="InterPro" id="IPR048503">
    <property type="entry name" value="NamZ_C"/>
</dbReference>
<feature type="chain" id="PRO_5047187924" evidence="1">
    <location>
        <begin position="22"/>
        <end position="410"/>
    </location>
</feature>
<keyword evidence="1" id="KW-0732">Signal</keyword>
<feature type="domain" description="Peptidoglycan beta-N-acetylmuramidase NamZ C-terminal" evidence="3">
    <location>
        <begin position="266"/>
        <end position="409"/>
    </location>
</feature>
<dbReference type="PANTHER" id="PTHR42915:SF1">
    <property type="entry name" value="PEPTIDOGLYCAN BETA-N-ACETYLMURAMIDASE NAMZ"/>
    <property type="match status" value="1"/>
</dbReference>
<gene>
    <name evidence="4" type="ORF">ACFSSE_11925</name>
</gene>
<evidence type="ECO:0000259" key="2">
    <source>
        <dbReference type="Pfam" id="PF07075"/>
    </source>
</evidence>
<evidence type="ECO:0000313" key="5">
    <source>
        <dbReference type="Proteomes" id="UP001597546"/>
    </source>
</evidence>
<evidence type="ECO:0000259" key="3">
    <source>
        <dbReference type="Pfam" id="PF20732"/>
    </source>
</evidence>
<dbReference type="Gene3D" id="3.40.50.12170">
    <property type="entry name" value="Uncharacterised protein PF07075, DUF1343"/>
    <property type="match status" value="1"/>
</dbReference>
<evidence type="ECO:0000313" key="4">
    <source>
        <dbReference type="EMBL" id="MFD2732408.1"/>
    </source>
</evidence>
<organism evidence="4 5">
    <name type="scientific">Pedobacter alpinus</name>
    <dbReference type="NCBI Taxonomy" id="1590643"/>
    <lineage>
        <taxon>Bacteria</taxon>
        <taxon>Pseudomonadati</taxon>
        <taxon>Bacteroidota</taxon>
        <taxon>Sphingobacteriia</taxon>
        <taxon>Sphingobacteriales</taxon>
        <taxon>Sphingobacteriaceae</taxon>
        <taxon>Pedobacter</taxon>
    </lineage>
</organism>
<protein>
    <submittedName>
        <fullName evidence="4">Exo-beta-N-acetylmuramidase NamZ domain-containing protein</fullName>
    </submittedName>
</protein>
<evidence type="ECO:0000256" key="1">
    <source>
        <dbReference type="SAM" id="SignalP"/>
    </source>
</evidence>
<keyword evidence="5" id="KW-1185">Reference proteome</keyword>
<accession>A0ABW5TV39</accession>
<feature type="signal peptide" evidence="1">
    <location>
        <begin position="1"/>
        <end position="21"/>
    </location>
</feature>
<dbReference type="RefSeq" id="WP_379045897.1">
    <property type="nucleotide sequence ID" value="NZ_JBHSKW010000057.1"/>
</dbReference>
<dbReference type="InterPro" id="IPR048502">
    <property type="entry name" value="NamZ_N"/>
</dbReference>
<reference evidence="5" key="1">
    <citation type="journal article" date="2019" name="Int. J. Syst. Evol. Microbiol.">
        <title>The Global Catalogue of Microorganisms (GCM) 10K type strain sequencing project: providing services to taxonomists for standard genome sequencing and annotation.</title>
        <authorList>
            <consortium name="The Broad Institute Genomics Platform"/>
            <consortium name="The Broad Institute Genome Sequencing Center for Infectious Disease"/>
            <person name="Wu L."/>
            <person name="Ma J."/>
        </authorList>
    </citation>
    <scope>NUCLEOTIDE SEQUENCE [LARGE SCALE GENOMIC DNA]</scope>
    <source>
        <strain evidence="5">KCTC 42456</strain>
    </source>
</reference>
<dbReference type="PROSITE" id="PS51257">
    <property type="entry name" value="PROKAR_LIPOPROTEIN"/>
    <property type="match status" value="1"/>
</dbReference>
<sequence>MYTIKKLKPFLFIFPIATLFACNACKASKLPATEALETNKETKSILTGADQTEKYIPLLKGKRVGLVLNQTAEINNIPLVDTLKSLNVNIKAIFGPEHGFRGTADAGEKVGNYIDKKTGFPVISLYGAKHAPSKEDLKNIDIMIFDIQDVGVRFYTYTITMAWVMQACADSNVPLIILDRPNPNGGLIDGPILDPKFKSGVGMHKIPISHGLTSGEFAQMINGEGWLTNGVKCDLTVIKNANYQHNMEYVLPVKPSPNLPNNRSIYLYPSLCMFEGTLISQGRGTLFPFQVLGNPLLKGKYDFSFTPKSIDGMSKNPPLENQVCYGIDFRNIDEQNLRSNKELDLKTLLNLYEAYPKKEEFFTPFFNKLAGNDILMQQIKDGKTEAQIRASWKQGLDDYKATRKKYLIYN</sequence>
<dbReference type="PANTHER" id="PTHR42915">
    <property type="entry name" value="HYPOTHETICAL 460 KDA PROTEIN IN FEUA-SIGW INTERGENIC REGION [PRECURSOR]"/>
    <property type="match status" value="1"/>
</dbReference>